<comment type="similarity">
    <text evidence="1">Belongs to the fatty acyl-CoA reductase family.</text>
</comment>
<protein>
    <recommendedName>
        <fullName evidence="1">Fatty acyl-CoA reductase</fullName>
        <ecNumber evidence="1">1.2.1.84</ecNumber>
    </recommendedName>
</protein>
<dbReference type="Proteomes" id="UP000636709">
    <property type="component" value="Unassembled WGS sequence"/>
</dbReference>
<sequence length="413" mass="46684">MESTAGVAERLRNRTVLITGATGFIAKLLVEKTLRLQPTVRRLYLLVRAGEQASATERVRSEIMRLQIFQPLREKYQEHFSSWFWDKVYPVAGDVSLKNLGIGDAVLAEDVLRETDIIVHMAAAVNFRERYDTALAVNTMGVKHVIEIASRCTKLELLLLVSTAYVNGKESGIMLEKPLQQYRSYDGQSDLDISGEMALAEAKLKELVCKNASEDNIRRAMKKIGIQRARKFGWMSTYVFTKAMGEMLAYEQRMRLPIAIIRPTSTTSTWKEPFPGWIEGIKTIDTWVTNYGKGILKVLPGDVATVIDIVPADIVVNAMLCVISYHPRDHSCLIYHIGSSIRNPLEIGDLIQIMFRYFSKKPFVGADGEGIKVKQLIMPATMASFYEHMDIHYKLPLQDMARHGLSTTDEYDI</sequence>
<dbReference type="PANTHER" id="PTHR11011:SF110">
    <property type="entry name" value="FATTY ACYL-COA REDUCTASE"/>
    <property type="match status" value="1"/>
</dbReference>
<dbReference type="OrthoDB" id="429813at2759"/>
<dbReference type="GO" id="GO:0035336">
    <property type="term" value="P:long-chain fatty-acyl-CoA metabolic process"/>
    <property type="evidence" value="ECO:0007669"/>
    <property type="project" value="TreeGrafter"/>
</dbReference>
<dbReference type="GO" id="GO:0010345">
    <property type="term" value="P:suberin biosynthetic process"/>
    <property type="evidence" value="ECO:0007669"/>
    <property type="project" value="TreeGrafter"/>
</dbReference>
<comment type="function">
    <text evidence="1">Catalyzes the reduction of fatty acyl-CoA to fatty alcohols.</text>
</comment>
<organism evidence="3 4">
    <name type="scientific">Digitaria exilis</name>
    <dbReference type="NCBI Taxonomy" id="1010633"/>
    <lineage>
        <taxon>Eukaryota</taxon>
        <taxon>Viridiplantae</taxon>
        <taxon>Streptophyta</taxon>
        <taxon>Embryophyta</taxon>
        <taxon>Tracheophyta</taxon>
        <taxon>Spermatophyta</taxon>
        <taxon>Magnoliopsida</taxon>
        <taxon>Liliopsida</taxon>
        <taxon>Poales</taxon>
        <taxon>Poaceae</taxon>
        <taxon>PACMAD clade</taxon>
        <taxon>Panicoideae</taxon>
        <taxon>Panicodae</taxon>
        <taxon>Paniceae</taxon>
        <taxon>Anthephorinae</taxon>
        <taxon>Digitaria</taxon>
    </lineage>
</organism>
<dbReference type="AlphaFoldDB" id="A0A835G1H0"/>
<feature type="domain" description="Thioester reductase (TE)" evidence="2">
    <location>
        <begin position="18"/>
        <end position="319"/>
    </location>
</feature>
<dbReference type="Pfam" id="PF07993">
    <property type="entry name" value="NAD_binding_4"/>
    <property type="match status" value="1"/>
</dbReference>
<keyword evidence="1" id="KW-0443">Lipid metabolism</keyword>
<dbReference type="PANTHER" id="PTHR11011">
    <property type="entry name" value="MALE STERILITY PROTEIN 2-RELATED"/>
    <property type="match status" value="1"/>
</dbReference>
<dbReference type="InterPro" id="IPR013120">
    <property type="entry name" value="FAR_NAD-bd"/>
</dbReference>
<dbReference type="EC" id="1.2.1.84" evidence="1"/>
<dbReference type="CDD" id="cd05236">
    <property type="entry name" value="FAR-N_SDR_e"/>
    <property type="match status" value="1"/>
</dbReference>
<keyword evidence="1" id="KW-0521">NADP</keyword>
<evidence type="ECO:0000256" key="1">
    <source>
        <dbReference type="RuleBase" id="RU363097"/>
    </source>
</evidence>
<dbReference type="Gene3D" id="3.40.50.720">
    <property type="entry name" value="NAD(P)-binding Rossmann-like Domain"/>
    <property type="match status" value="1"/>
</dbReference>
<comment type="caution">
    <text evidence="3">The sequence shown here is derived from an EMBL/GenBank/DDBJ whole genome shotgun (WGS) entry which is preliminary data.</text>
</comment>
<proteinExistence type="inferred from homology"/>
<comment type="catalytic activity">
    <reaction evidence="1">
        <text>a long-chain fatty acyl-CoA + 2 NADPH + 2 H(+) = a long-chain primary fatty alcohol + 2 NADP(+) + CoA</text>
        <dbReference type="Rhea" id="RHEA:52716"/>
        <dbReference type="ChEBI" id="CHEBI:15378"/>
        <dbReference type="ChEBI" id="CHEBI:57287"/>
        <dbReference type="ChEBI" id="CHEBI:57783"/>
        <dbReference type="ChEBI" id="CHEBI:58349"/>
        <dbReference type="ChEBI" id="CHEBI:77396"/>
        <dbReference type="ChEBI" id="CHEBI:83139"/>
        <dbReference type="EC" id="1.2.1.84"/>
    </reaction>
</comment>
<dbReference type="GO" id="GO:0102965">
    <property type="term" value="F:alcohol-forming long-chain fatty acyl-CoA reductase activity"/>
    <property type="evidence" value="ECO:0007669"/>
    <property type="project" value="UniProtKB-EC"/>
</dbReference>
<keyword evidence="1" id="KW-0444">Lipid biosynthesis</keyword>
<dbReference type="InterPro" id="IPR036291">
    <property type="entry name" value="NAD(P)-bd_dom_sf"/>
</dbReference>
<keyword evidence="1" id="KW-0560">Oxidoreductase</keyword>
<evidence type="ECO:0000313" key="3">
    <source>
        <dbReference type="EMBL" id="KAF8781065.1"/>
    </source>
</evidence>
<evidence type="ECO:0000259" key="2">
    <source>
        <dbReference type="Pfam" id="PF07993"/>
    </source>
</evidence>
<name>A0A835G1H0_9POAL</name>
<reference evidence="3" key="1">
    <citation type="submission" date="2020-07" db="EMBL/GenBank/DDBJ databases">
        <title>Genome sequence and genetic diversity analysis of an under-domesticated orphan crop, white fonio (Digitaria exilis).</title>
        <authorList>
            <person name="Bennetzen J.L."/>
            <person name="Chen S."/>
            <person name="Ma X."/>
            <person name="Wang X."/>
            <person name="Yssel A.E.J."/>
            <person name="Chaluvadi S.R."/>
            <person name="Johnson M."/>
            <person name="Gangashetty P."/>
            <person name="Hamidou F."/>
            <person name="Sanogo M.D."/>
            <person name="Zwaenepoel A."/>
            <person name="Wallace J."/>
            <person name="Van De Peer Y."/>
            <person name="Van Deynze A."/>
        </authorList>
    </citation>
    <scope>NUCLEOTIDE SEQUENCE</scope>
    <source>
        <tissue evidence="3">Leaves</tissue>
    </source>
</reference>
<dbReference type="GO" id="GO:0080019">
    <property type="term" value="F:alcohol-forming very long-chain fatty acyl-CoA reductase activity"/>
    <property type="evidence" value="ECO:0007669"/>
    <property type="project" value="InterPro"/>
</dbReference>
<accession>A0A835G1H0</accession>
<keyword evidence="4" id="KW-1185">Reference proteome</keyword>
<dbReference type="InterPro" id="IPR026055">
    <property type="entry name" value="FAR"/>
</dbReference>
<dbReference type="SUPFAM" id="SSF51735">
    <property type="entry name" value="NAD(P)-binding Rossmann-fold domains"/>
    <property type="match status" value="1"/>
</dbReference>
<dbReference type="EMBL" id="JACEFO010000112">
    <property type="protein sequence ID" value="KAF8781065.1"/>
    <property type="molecule type" value="Genomic_DNA"/>
</dbReference>
<gene>
    <name evidence="3" type="ORF">HU200_001037</name>
</gene>
<evidence type="ECO:0000313" key="4">
    <source>
        <dbReference type="Proteomes" id="UP000636709"/>
    </source>
</evidence>